<name>A0A0L9TFL2_PHAAN</name>
<feature type="transmembrane region" description="Helical" evidence="1">
    <location>
        <begin position="21"/>
        <end position="39"/>
    </location>
</feature>
<feature type="transmembrane region" description="Helical" evidence="1">
    <location>
        <begin position="51"/>
        <end position="76"/>
    </location>
</feature>
<reference evidence="3" key="1">
    <citation type="journal article" date="2015" name="Proc. Natl. Acad. Sci. U.S.A.">
        <title>Genome sequencing of adzuki bean (Vigna angularis) provides insight into high starch and low fat accumulation and domestication.</title>
        <authorList>
            <person name="Yang K."/>
            <person name="Tian Z."/>
            <person name="Chen C."/>
            <person name="Luo L."/>
            <person name="Zhao B."/>
            <person name="Wang Z."/>
            <person name="Yu L."/>
            <person name="Li Y."/>
            <person name="Sun Y."/>
            <person name="Li W."/>
            <person name="Chen Y."/>
            <person name="Li Y."/>
            <person name="Zhang Y."/>
            <person name="Ai D."/>
            <person name="Zhao J."/>
            <person name="Shang C."/>
            <person name="Ma Y."/>
            <person name="Wu B."/>
            <person name="Wang M."/>
            <person name="Gao L."/>
            <person name="Sun D."/>
            <person name="Zhang P."/>
            <person name="Guo F."/>
            <person name="Wang W."/>
            <person name="Li Y."/>
            <person name="Wang J."/>
            <person name="Varshney R.K."/>
            <person name="Wang J."/>
            <person name="Ling H.Q."/>
            <person name="Wan P."/>
        </authorList>
    </citation>
    <scope>NUCLEOTIDE SEQUENCE</scope>
    <source>
        <strain evidence="3">cv. Jingnong 6</strain>
    </source>
</reference>
<proteinExistence type="predicted"/>
<sequence length="117" mass="12780">MICYLLCTWCVLKAGPLFCSTFKPVAIIFTAFIGAIFLGDDFSLGRCFGVHFPMCLCCSWMSGMLAFLQLLSFILAKGGGGTCKDTPTLKSDMSYGAEAQKRVIGYCSEVLFRISRA</sequence>
<protein>
    <submittedName>
        <fullName evidence="2">Uncharacterized protein</fullName>
    </submittedName>
</protein>
<dbReference type="EMBL" id="KQ258482">
    <property type="protein sequence ID" value="KOM29388.1"/>
    <property type="molecule type" value="Genomic_DNA"/>
</dbReference>
<evidence type="ECO:0000313" key="3">
    <source>
        <dbReference type="Proteomes" id="UP000053144"/>
    </source>
</evidence>
<dbReference type="Proteomes" id="UP000053144">
    <property type="component" value="Unassembled WGS sequence"/>
</dbReference>
<keyword evidence="1" id="KW-0472">Membrane</keyword>
<evidence type="ECO:0000313" key="2">
    <source>
        <dbReference type="EMBL" id="KOM29388.1"/>
    </source>
</evidence>
<keyword evidence="1" id="KW-1133">Transmembrane helix</keyword>
<gene>
    <name evidence="2" type="ORF">LR48_Vigan661s002500</name>
</gene>
<evidence type="ECO:0000256" key="1">
    <source>
        <dbReference type="SAM" id="Phobius"/>
    </source>
</evidence>
<organism evidence="2 3">
    <name type="scientific">Phaseolus angularis</name>
    <name type="common">Azuki bean</name>
    <name type="synonym">Vigna angularis</name>
    <dbReference type="NCBI Taxonomy" id="3914"/>
    <lineage>
        <taxon>Eukaryota</taxon>
        <taxon>Viridiplantae</taxon>
        <taxon>Streptophyta</taxon>
        <taxon>Embryophyta</taxon>
        <taxon>Tracheophyta</taxon>
        <taxon>Spermatophyta</taxon>
        <taxon>Magnoliopsida</taxon>
        <taxon>eudicotyledons</taxon>
        <taxon>Gunneridae</taxon>
        <taxon>Pentapetalae</taxon>
        <taxon>rosids</taxon>
        <taxon>fabids</taxon>
        <taxon>Fabales</taxon>
        <taxon>Fabaceae</taxon>
        <taxon>Papilionoideae</taxon>
        <taxon>50 kb inversion clade</taxon>
        <taxon>NPAAA clade</taxon>
        <taxon>indigoferoid/millettioid clade</taxon>
        <taxon>Phaseoleae</taxon>
        <taxon>Vigna</taxon>
    </lineage>
</organism>
<dbReference type="Gramene" id="KOM29388">
    <property type="protein sequence ID" value="KOM29388"/>
    <property type="gene ID" value="LR48_Vigan661s002500"/>
</dbReference>
<keyword evidence="1" id="KW-0812">Transmembrane</keyword>
<accession>A0A0L9TFL2</accession>
<dbReference type="AlphaFoldDB" id="A0A0L9TFL2"/>